<accession>A0A481Z617</accession>
<reference evidence="1" key="1">
    <citation type="journal article" date="2019" name="MBio">
        <title>Virus Genomes from Deep Sea Sediments Expand the Ocean Megavirome and Support Independent Origins of Viral Gigantism.</title>
        <authorList>
            <person name="Backstrom D."/>
            <person name="Yutin N."/>
            <person name="Jorgensen S.L."/>
            <person name="Dharamshi J."/>
            <person name="Homa F."/>
            <person name="Zaremba-Niedwiedzka K."/>
            <person name="Spang A."/>
            <person name="Wolf Y.I."/>
            <person name="Koonin E.V."/>
            <person name="Ettema T.J."/>
        </authorList>
    </citation>
    <scope>NUCLEOTIDE SEQUENCE</scope>
</reference>
<proteinExistence type="predicted"/>
<dbReference type="EMBL" id="MK500529">
    <property type="protein sequence ID" value="QBK91344.1"/>
    <property type="molecule type" value="Genomic_DNA"/>
</dbReference>
<evidence type="ECO:0000313" key="1">
    <source>
        <dbReference type="EMBL" id="QBK91344.1"/>
    </source>
</evidence>
<sequence length="225" mass="26315">MDSKTPPQIPLITVVPPKSAEEINASLEKIIKRKIVEVKKWSDILQKIAHEDALQKRKVFLEKHKFAHQAFLSFTESINNLRQIMRICPSLENVEIFSSLCSFDRDIYSLDMGNYFSSDPPSTPPSILTKRTRTRTKKRKRTKKMIREEKPLEVRSHRWTRDEKRRLKQCGKEMNTSLEPEKFYGELYLRFSPTAHSVSSVRRQAVDEGIKPDIWLKSSLNKSLN</sequence>
<gene>
    <name evidence="1" type="ORF">LCPAC202_03180</name>
</gene>
<protein>
    <submittedName>
        <fullName evidence="1">Uncharacterized protein</fullName>
    </submittedName>
</protein>
<name>A0A481Z617_9VIRU</name>
<organism evidence="1">
    <name type="scientific">Pithovirus LCPAC202</name>
    <dbReference type="NCBI Taxonomy" id="2506592"/>
    <lineage>
        <taxon>Viruses</taxon>
        <taxon>Pithoviruses</taxon>
    </lineage>
</organism>